<feature type="region of interest" description="Disordered" evidence="1">
    <location>
        <begin position="118"/>
        <end position="153"/>
    </location>
</feature>
<feature type="region of interest" description="Disordered" evidence="1">
    <location>
        <begin position="45"/>
        <end position="65"/>
    </location>
</feature>
<sequence length="227" mass="25008">MLIQVLSDVLVDLMMSSMLAHRATSMWDSGIERERLPYHVATTSSPKNHQILKRPRPSRAPANSNAARFAPSIASRTVCSSSTGHFSNSPSTVCYERRGLRLAIAPLDPPDSPTACIPARAAPTASPHPIKSDSSSRSVRDRARPRPRTERGTCDDIHIYEAHVHARGGHVARERGANEFERSVACVEYIAGQVRIRYPGIERWWGVRMQSTVSSARSVRRGAAGVY</sequence>
<evidence type="ECO:0000313" key="3">
    <source>
        <dbReference type="Proteomes" id="UP001221757"/>
    </source>
</evidence>
<accession>A0AAD7AX59</accession>
<protein>
    <submittedName>
        <fullName evidence="2">Uncharacterized protein</fullName>
    </submittedName>
</protein>
<dbReference type="AlphaFoldDB" id="A0AAD7AX59"/>
<evidence type="ECO:0000256" key="1">
    <source>
        <dbReference type="SAM" id="MobiDB-lite"/>
    </source>
</evidence>
<comment type="caution">
    <text evidence="2">The sequence shown here is derived from an EMBL/GenBank/DDBJ whole genome shotgun (WGS) entry which is preliminary data.</text>
</comment>
<keyword evidence="3" id="KW-1185">Reference proteome</keyword>
<gene>
    <name evidence="2" type="ORF">B0H17DRAFT_1122462</name>
</gene>
<name>A0AAD7AX59_MYCRO</name>
<proteinExistence type="predicted"/>
<feature type="compositionally biased region" description="Basic and acidic residues" evidence="1">
    <location>
        <begin position="138"/>
        <end position="153"/>
    </location>
</feature>
<evidence type="ECO:0000313" key="2">
    <source>
        <dbReference type="EMBL" id="KAJ7602282.1"/>
    </source>
</evidence>
<organism evidence="2 3">
    <name type="scientific">Mycena rosella</name>
    <name type="common">Pink bonnet</name>
    <name type="synonym">Agaricus rosellus</name>
    <dbReference type="NCBI Taxonomy" id="1033263"/>
    <lineage>
        <taxon>Eukaryota</taxon>
        <taxon>Fungi</taxon>
        <taxon>Dikarya</taxon>
        <taxon>Basidiomycota</taxon>
        <taxon>Agaricomycotina</taxon>
        <taxon>Agaricomycetes</taxon>
        <taxon>Agaricomycetidae</taxon>
        <taxon>Agaricales</taxon>
        <taxon>Marasmiineae</taxon>
        <taxon>Mycenaceae</taxon>
        <taxon>Mycena</taxon>
    </lineage>
</organism>
<dbReference type="Proteomes" id="UP001221757">
    <property type="component" value="Unassembled WGS sequence"/>
</dbReference>
<reference evidence="2" key="1">
    <citation type="submission" date="2023-03" db="EMBL/GenBank/DDBJ databases">
        <title>Massive genome expansion in bonnet fungi (Mycena s.s.) driven by repeated elements and novel gene families across ecological guilds.</title>
        <authorList>
            <consortium name="Lawrence Berkeley National Laboratory"/>
            <person name="Harder C.B."/>
            <person name="Miyauchi S."/>
            <person name="Viragh M."/>
            <person name="Kuo A."/>
            <person name="Thoen E."/>
            <person name="Andreopoulos B."/>
            <person name="Lu D."/>
            <person name="Skrede I."/>
            <person name="Drula E."/>
            <person name="Henrissat B."/>
            <person name="Morin E."/>
            <person name="Kohler A."/>
            <person name="Barry K."/>
            <person name="LaButti K."/>
            <person name="Morin E."/>
            <person name="Salamov A."/>
            <person name="Lipzen A."/>
            <person name="Mereny Z."/>
            <person name="Hegedus B."/>
            <person name="Baldrian P."/>
            <person name="Stursova M."/>
            <person name="Weitz H."/>
            <person name="Taylor A."/>
            <person name="Grigoriev I.V."/>
            <person name="Nagy L.G."/>
            <person name="Martin F."/>
            <person name="Kauserud H."/>
        </authorList>
    </citation>
    <scope>NUCLEOTIDE SEQUENCE</scope>
    <source>
        <strain evidence="2">CBHHK067</strain>
    </source>
</reference>
<dbReference type="EMBL" id="JARKIE010001408">
    <property type="protein sequence ID" value="KAJ7602282.1"/>
    <property type="molecule type" value="Genomic_DNA"/>
</dbReference>